<dbReference type="GO" id="GO:0016298">
    <property type="term" value="F:lipase activity"/>
    <property type="evidence" value="ECO:0007669"/>
    <property type="project" value="TreeGrafter"/>
</dbReference>
<dbReference type="CDD" id="cd01837">
    <property type="entry name" value="SGNH_plant_lipase_like"/>
    <property type="match status" value="1"/>
</dbReference>
<sequence length="389" mass="44402">MARLSNIVYFAFLLYVSLVSLPIYCVERLDHQKNYKASNSTHVPLFVFGDSYLDAGNNKYINTPIRNRANFLPYGESYFHQPTGRFSDGRTMADFIAEYANLPLLPPYLQPGLNDYYNGVNFASGGAGNLEETFEEYHAVSLKTQISYFRNVVRWFMNRLDGDEGKRAISNAVYLFSIGGNDYLSPISSSEHIPYSDSEYQGLVIGNLTQHIKEIYDLGARKFAFMKLPMMGCLPAMRIYKPETNGSCYQDITSKASIYNQALSKILSEFTNNLNGFRYSLFDLSGTMEKIMNHPKKYGFKHGKSGCCGIGRFRGVQTCGQDQNFELCESPKDYMFWDSYHPTERAHRHFSDIMWNGRGNVSVVRPYTVQQLFQIEVAVTQIPSTMFNK</sequence>
<protein>
    <recommendedName>
        <fullName evidence="6">GDSL esterase/lipase 5-like</fullName>
    </recommendedName>
</protein>
<dbReference type="Pfam" id="PF00657">
    <property type="entry name" value="Lipase_GDSL"/>
    <property type="match status" value="1"/>
</dbReference>
<dbReference type="PANTHER" id="PTHR45966:SF4">
    <property type="entry name" value="GDSL ESTERASE_LIPASE 5"/>
    <property type="match status" value="1"/>
</dbReference>
<evidence type="ECO:0000256" key="1">
    <source>
        <dbReference type="ARBA" id="ARBA00008668"/>
    </source>
</evidence>
<evidence type="ECO:0000256" key="2">
    <source>
        <dbReference type="ARBA" id="ARBA00022729"/>
    </source>
</evidence>
<feature type="transmembrane region" description="Helical" evidence="3">
    <location>
        <begin position="6"/>
        <end position="26"/>
    </location>
</feature>
<dbReference type="InterPro" id="IPR036514">
    <property type="entry name" value="SGNH_hydro_sf"/>
</dbReference>
<keyword evidence="3" id="KW-0812">Transmembrane</keyword>
<dbReference type="SUPFAM" id="SSF52266">
    <property type="entry name" value="SGNH hydrolase"/>
    <property type="match status" value="1"/>
</dbReference>
<evidence type="ECO:0000313" key="4">
    <source>
        <dbReference type="EMBL" id="KAJ8756082.1"/>
    </source>
</evidence>
<dbReference type="AlphaFoldDB" id="A0AAV8SUU5"/>
<dbReference type="InterPro" id="IPR001087">
    <property type="entry name" value="GDSL"/>
</dbReference>
<name>A0AAV8SUU5_9ROSI</name>
<dbReference type="Gene3D" id="3.40.50.1110">
    <property type="entry name" value="SGNH hydrolase"/>
    <property type="match status" value="1"/>
</dbReference>
<gene>
    <name evidence="4" type="ORF">K2173_024629</name>
</gene>
<comment type="similarity">
    <text evidence="1">Belongs to the 'GDSL' lipolytic enzyme family.</text>
</comment>
<evidence type="ECO:0000256" key="3">
    <source>
        <dbReference type="SAM" id="Phobius"/>
    </source>
</evidence>
<accession>A0AAV8SUU5</accession>
<keyword evidence="5" id="KW-1185">Reference proteome</keyword>
<proteinExistence type="inferred from homology"/>
<evidence type="ECO:0008006" key="6">
    <source>
        <dbReference type="Google" id="ProtNLM"/>
    </source>
</evidence>
<keyword evidence="2" id="KW-0732">Signal</keyword>
<reference evidence="4 5" key="1">
    <citation type="submission" date="2021-09" db="EMBL/GenBank/DDBJ databases">
        <title>Genomic insights and catalytic innovation underlie evolution of tropane alkaloids biosynthesis.</title>
        <authorList>
            <person name="Wang Y.-J."/>
            <person name="Tian T."/>
            <person name="Huang J.-P."/>
            <person name="Huang S.-X."/>
        </authorList>
    </citation>
    <scope>NUCLEOTIDE SEQUENCE [LARGE SCALE GENOMIC DNA]</scope>
    <source>
        <strain evidence="4">KIB-2018</strain>
        <tissue evidence="4">Leaf</tissue>
    </source>
</reference>
<dbReference type="InterPro" id="IPR035669">
    <property type="entry name" value="SGNH_plant_lipase-like"/>
</dbReference>
<keyword evidence="3" id="KW-0472">Membrane</keyword>
<evidence type="ECO:0000313" key="5">
    <source>
        <dbReference type="Proteomes" id="UP001159364"/>
    </source>
</evidence>
<dbReference type="EMBL" id="JAIWQS010000009">
    <property type="protein sequence ID" value="KAJ8756082.1"/>
    <property type="molecule type" value="Genomic_DNA"/>
</dbReference>
<comment type="caution">
    <text evidence="4">The sequence shown here is derived from an EMBL/GenBank/DDBJ whole genome shotgun (WGS) entry which is preliminary data.</text>
</comment>
<keyword evidence="3" id="KW-1133">Transmembrane helix</keyword>
<dbReference type="Proteomes" id="UP001159364">
    <property type="component" value="Linkage Group LG09"/>
</dbReference>
<dbReference type="PANTHER" id="PTHR45966">
    <property type="entry name" value="GDSL-LIKE LIPASE/ACYLHYDROLASE"/>
    <property type="match status" value="1"/>
</dbReference>
<organism evidence="4 5">
    <name type="scientific">Erythroxylum novogranatense</name>
    <dbReference type="NCBI Taxonomy" id="1862640"/>
    <lineage>
        <taxon>Eukaryota</taxon>
        <taxon>Viridiplantae</taxon>
        <taxon>Streptophyta</taxon>
        <taxon>Embryophyta</taxon>
        <taxon>Tracheophyta</taxon>
        <taxon>Spermatophyta</taxon>
        <taxon>Magnoliopsida</taxon>
        <taxon>eudicotyledons</taxon>
        <taxon>Gunneridae</taxon>
        <taxon>Pentapetalae</taxon>
        <taxon>rosids</taxon>
        <taxon>fabids</taxon>
        <taxon>Malpighiales</taxon>
        <taxon>Erythroxylaceae</taxon>
        <taxon>Erythroxylum</taxon>
    </lineage>
</organism>
<dbReference type="InterPro" id="IPR044552">
    <property type="entry name" value="GLIP1-5/GLL25"/>
</dbReference>